<comment type="caution">
    <text evidence="2">The sequence shown here is derived from an EMBL/GenBank/DDBJ whole genome shotgun (WGS) entry which is preliminary data.</text>
</comment>
<reference evidence="2" key="1">
    <citation type="submission" date="2020-06" db="EMBL/GenBank/DDBJ databases">
        <title>WGS assembly of Ceratodon purpureus strain R40.</title>
        <authorList>
            <person name="Carey S.B."/>
            <person name="Jenkins J."/>
            <person name="Shu S."/>
            <person name="Lovell J.T."/>
            <person name="Sreedasyam A."/>
            <person name="Maumus F."/>
            <person name="Tiley G.P."/>
            <person name="Fernandez-Pozo N."/>
            <person name="Barry K."/>
            <person name="Chen C."/>
            <person name="Wang M."/>
            <person name="Lipzen A."/>
            <person name="Daum C."/>
            <person name="Saski C.A."/>
            <person name="Payton A.C."/>
            <person name="Mcbreen J.C."/>
            <person name="Conrad R.E."/>
            <person name="Kollar L.M."/>
            <person name="Olsson S."/>
            <person name="Huttunen S."/>
            <person name="Landis J.B."/>
            <person name="Wickett N.J."/>
            <person name="Johnson M.G."/>
            <person name="Rensing S.A."/>
            <person name="Grimwood J."/>
            <person name="Schmutz J."/>
            <person name="Mcdaniel S.F."/>
        </authorList>
    </citation>
    <scope>NUCLEOTIDE SEQUENCE</scope>
    <source>
        <strain evidence="2">R40</strain>
    </source>
</reference>
<accession>A0A8T0HWD5</accession>
<evidence type="ECO:0000313" key="2">
    <source>
        <dbReference type="EMBL" id="KAG0574995.1"/>
    </source>
</evidence>
<evidence type="ECO:0000313" key="3">
    <source>
        <dbReference type="Proteomes" id="UP000822688"/>
    </source>
</evidence>
<dbReference type="AlphaFoldDB" id="A0A8T0HWD5"/>
<organism evidence="2 3">
    <name type="scientific">Ceratodon purpureus</name>
    <name type="common">Fire moss</name>
    <name type="synonym">Dicranum purpureum</name>
    <dbReference type="NCBI Taxonomy" id="3225"/>
    <lineage>
        <taxon>Eukaryota</taxon>
        <taxon>Viridiplantae</taxon>
        <taxon>Streptophyta</taxon>
        <taxon>Embryophyta</taxon>
        <taxon>Bryophyta</taxon>
        <taxon>Bryophytina</taxon>
        <taxon>Bryopsida</taxon>
        <taxon>Dicranidae</taxon>
        <taxon>Pseudoditrichales</taxon>
        <taxon>Ditrichaceae</taxon>
        <taxon>Ceratodon</taxon>
    </lineage>
</organism>
<evidence type="ECO:0000256" key="1">
    <source>
        <dbReference type="SAM" id="SignalP"/>
    </source>
</evidence>
<sequence length="57" mass="5807">MSAISFLGAALFCVRRLLSLYEPNAISIAEGYSVVGGTALNALTSSAASATTIVLRS</sequence>
<name>A0A8T0HWD5_CERPU</name>
<keyword evidence="3" id="KW-1185">Reference proteome</keyword>
<protein>
    <submittedName>
        <fullName evidence="2">Uncharacterized protein</fullName>
    </submittedName>
</protein>
<gene>
    <name evidence="2" type="ORF">KC19_VG309300</name>
</gene>
<dbReference type="Proteomes" id="UP000822688">
    <property type="component" value="Chromosome V"/>
</dbReference>
<dbReference type="EMBL" id="CM026426">
    <property type="protein sequence ID" value="KAG0574995.1"/>
    <property type="molecule type" value="Genomic_DNA"/>
</dbReference>
<feature type="signal peptide" evidence="1">
    <location>
        <begin position="1"/>
        <end position="19"/>
    </location>
</feature>
<keyword evidence="1" id="KW-0732">Signal</keyword>
<proteinExistence type="predicted"/>
<feature type="chain" id="PRO_5035860825" evidence="1">
    <location>
        <begin position="20"/>
        <end position="57"/>
    </location>
</feature>